<keyword evidence="2" id="KW-0808">Transferase</keyword>
<accession>A0A1H1WG69</accession>
<dbReference type="PANTHER" id="PTHR34136:SF1">
    <property type="entry name" value="UDP-N-ACETYL-D-MANNOSAMINURONIC ACID TRANSFERASE"/>
    <property type="match status" value="1"/>
</dbReference>
<dbReference type="EMBL" id="LT629736">
    <property type="protein sequence ID" value="SDS95650.1"/>
    <property type="molecule type" value="Genomic_DNA"/>
</dbReference>
<dbReference type="Proteomes" id="UP000243207">
    <property type="component" value="Chromosome I"/>
</dbReference>
<dbReference type="GO" id="GO:0016758">
    <property type="term" value="F:hexosyltransferase activity"/>
    <property type="evidence" value="ECO:0007669"/>
    <property type="project" value="TreeGrafter"/>
</dbReference>
<keyword evidence="1" id="KW-0328">Glycosyltransferase</keyword>
<dbReference type="CDD" id="cd06533">
    <property type="entry name" value="Glyco_transf_WecG_TagA"/>
    <property type="match status" value="1"/>
</dbReference>
<dbReference type="PANTHER" id="PTHR34136">
    <property type="match status" value="1"/>
</dbReference>
<evidence type="ECO:0000313" key="4">
    <source>
        <dbReference type="Proteomes" id="UP000243207"/>
    </source>
</evidence>
<dbReference type="AlphaFoldDB" id="A0A1H1WG69"/>
<evidence type="ECO:0000313" key="3">
    <source>
        <dbReference type="EMBL" id="SDS95650.1"/>
    </source>
</evidence>
<gene>
    <name evidence="3" type="ORF">SAMN05216421_2564</name>
</gene>
<dbReference type="InterPro" id="IPR004629">
    <property type="entry name" value="WecG_TagA_CpsF"/>
</dbReference>
<dbReference type="STRING" id="487184.SAMN05216421_2564"/>
<protein>
    <recommendedName>
        <fullName evidence="5">Polymer biosynthesis protein, WecB/TagA/CpsF family</fullName>
    </recommendedName>
</protein>
<dbReference type="RefSeq" id="WP_093395379.1">
    <property type="nucleotide sequence ID" value="NZ_LT629736.1"/>
</dbReference>
<organism evidence="3 4">
    <name type="scientific">Halopseudomonas xinjiangensis</name>
    <dbReference type="NCBI Taxonomy" id="487184"/>
    <lineage>
        <taxon>Bacteria</taxon>
        <taxon>Pseudomonadati</taxon>
        <taxon>Pseudomonadota</taxon>
        <taxon>Gammaproteobacteria</taxon>
        <taxon>Pseudomonadales</taxon>
        <taxon>Pseudomonadaceae</taxon>
        <taxon>Halopseudomonas</taxon>
    </lineage>
</organism>
<dbReference type="OrthoDB" id="9808602at2"/>
<proteinExistence type="predicted"/>
<keyword evidence="4" id="KW-1185">Reference proteome</keyword>
<sequence length="262" mass="29610">MTSSAPKRQDPLIGKLDLIEPSQTQSLMENLSAVKAPVTVAFMNQHAYNLAQQNPTVRDQFSKMSYLLRDGIGIKIACQVNGRAPRANMNGTDFIPKLLDHVIKQDEGQYRYLALGTREPWLSKGAHRLFQGKPFEAIDGFQPVEAYVDFVRERCADGGIPVVVLAMGMPKQEEVALRIKRELDCPALLICGGAIVDFSAERFARAPVVFRKMGLEWLYRLGKEPRRLFKRYVIGIPQFFYYVARNSGSVGARQNERRAFEQ</sequence>
<reference evidence="4" key="1">
    <citation type="submission" date="2016-10" db="EMBL/GenBank/DDBJ databases">
        <authorList>
            <person name="Varghese N."/>
            <person name="Submissions S."/>
        </authorList>
    </citation>
    <scope>NUCLEOTIDE SEQUENCE [LARGE SCALE GENOMIC DNA]</scope>
    <source>
        <strain evidence="4">NRRL B-51270</strain>
    </source>
</reference>
<evidence type="ECO:0008006" key="5">
    <source>
        <dbReference type="Google" id="ProtNLM"/>
    </source>
</evidence>
<evidence type="ECO:0000256" key="2">
    <source>
        <dbReference type="ARBA" id="ARBA00022679"/>
    </source>
</evidence>
<evidence type="ECO:0000256" key="1">
    <source>
        <dbReference type="ARBA" id="ARBA00022676"/>
    </source>
</evidence>
<name>A0A1H1WG69_9GAMM</name>
<dbReference type="Pfam" id="PF03808">
    <property type="entry name" value="Glyco_tran_WecG"/>
    <property type="match status" value="1"/>
</dbReference>